<keyword evidence="4 7" id="KW-0255">Endonuclease</keyword>
<keyword evidence="3 7" id="KW-0540">Nuclease</keyword>
<dbReference type="InterPro" id="IPR014721">
    <property type="entry name" value="Ribsml_uS5_D2-typ_fold_subgr"/>
</dbReference>
<evidence type="ECO:0000256" key="6">
    <source>
        <dbReference type="ARBA" id="ARBA00022884"/>
    </source>
</evidence>
<dbReference type="GO" id="GO:0042781">
    <property type="term" value="F:3'-tRNA processing endoribonuclease activity"/>
    <property type="evidence" value="ECO:0007669"/>
    <property type="project" value="TreeGrafter"/>
</dbReference>
<dbReference type="EMBL" id="MFIZ01000016">
    <property type="protein sequence ID" value="OGG11751.1"/>
    <property type="molecule type" value="Genomic_DNA"/>
</dbReference>
<evidence type="ECO:0000313" key="10">
    <source>
        <dbReference type="Proteomes" id="UP000177268"/>
    </source>
</evidence>
<dbReference type="EC" id="3.1.26.5" evidence="7 8"/>
<organism evidence="9 10">
    <name type="scientific">Candidatus Gottesmanbacteria bacterium RBG_13_45_10</name>
    <dbReference type="NCBI Taxonomy" id="1798370"/>
    <lineage>
        <taxon>Bacteria</taxon>
        <taxon>Candidatus Gottesmaniibacteriota</taxon>
    </lineage>
</organism>
<name>A0A1F5ZH92_9BACT</name>
<dbReference type="GO" id="GO:0001682">
    <property type="term" value="P:tRNA 5'-leader removal"/>
    <property type="evidence" value="ECO:0007669"/>
    <property type="project" value="UniProtKB-UniRule"/>
</dbReference>
<keyword evidence="5 7" id="KW-0378">Hydrolase</keyword>
<dbReference type="Pfam" id="PF00825">
    <property type="entry name" value="Ribonuclease_P"/>
    <property type="match status" value="1"/>
</dbReference>
<dbReference type="InterPro" id="IPR020568">
    <property type="entry name" value="Ribosomal_Su5_D2-typ_SF"/>
</dbReference>
<dbReference type="InterPro" id="IPR020539">
    <property type="entry name" value="RNase_P_CS"/>
</dbReference>
<dbReference type="PROSITE" id="PS00648">
    <property type="entry name" value="RIBONUCLEASE_P"/>
    <property type="match status" value="1"/>
</dbReference>
<comment type="function">
    <text evidence="1 7">RNaseP catalyzes the removal of the 5'-leader sequence from pre-tRNA to produce the mature 5'-terminus. It can also cleave other RNA substrates such as 4.5S RNA. The protein component plays an auxiliary but essential role in vivo by binding to the 5'-leader sequence and broadening the substrate specificity of the ribozyme.</text>
</comment>
<evidence type="ECO:0000256" key="4">
    <source>
        <dbReference type="ARBA" id="ARBA00022759"/>
    </source>
</evidence>
<dbReference type="Gene3D" id="3.30.230.10">
    <property type="match status" value="1"/>
</dbReference>
<protein>
    <recommendedName>
        <fullName evidence="7 8">Ribonuclease P protein component</fullName>
        <shortName evidence="7">RNase P protein</shortName>
        <shortName evidence="7">RNaseP protein</shortName>
        <ecNumber evidence="7 8">3.1.26.5</ecNumber>
    </recommendedName>
    <alternativeName>
        <fullName evidence="7">Protein C5</fullName>
    </alternativeName>
</protein>
<comment type="caution">
    <text evidence="9">The sequence shown here is derived from an EMBL/GenBank/DDBJ whole genome shotgun (WGS) entry which is preliminary data.</text>
</comment>
<dbReference type="GO" id="GO:0000049">
    <property type="term" value="F:tRNA binding"/>
    <property type="evidence" value="ECO:0007669"/>
    <property type="project" value="UniProtKB-UniRule"/>
</dbReference>
<gene>
    <name evidence="7" type="primary">rnpA</name>
    <name evidence="9" type="ORF">A2Z00_05285</name>
</gene>
<dbReference type="SUPFAM" id="SSF54211">
    <property type="entry name" value="Ribosomal protein S5 domain 2-like"/>
    <property type="match status" value="1"/>
</dbReference>
<dbReference type="GO" id="GO:0004526">
    <property type="term" value="F:ribonuclease P activity"/>
    <property type="evidence" value="ECO:0007669"/>
    <property type="project" value="UniProtKB-UniRule"/>
</dbReference>
<accession>A0A1F5ZH92</accession>
<dbReference type="AlphaFoldDB" id="A0A1F5ZH92"/>
<evidence type="ECO:0000256" key="8">
    <source>
        <dbReference type="NCBIfam" id="TIGR00188"/>
    </source>
</evidence>
<evidence type="ECO:0000256" key="1">
    <source>
        <dbReference type="ARBA" id="ARBA00002663"/>
    </source>
</evidence>
<dbReference type="PANTHER" id="PTHR33992">
    <property type="entry name" value="RIBONUCLEASE P PROTEIN COMPONENT"/>
    <property type="match status" value="1"/>
</dbReference>
<evidence type="ECO:0000256" key="2">
    <source>
        <dbReference type="ARBA" id="ARBA00022694"/>
    </source>
</evidence>
<sequence length="118" mass="13534">MLPRCHRLPSFDTRQVLRAGKRITDNNMQLIYQPAHVSGNRFAFVVGTRVDKRATVRNRVRRLLRESVQHSIPSLIGSWDVVVIAKKPFIGQNQKDVEQEIRDMFIRGKLVSPISGTL</sequence>
<evidence type="ECO:0000256" key="5">
    <source>
        <dbReference type="ARBA" id="ARBA00022801"/>
    </source>
</evidence>
<evidence type="ECO:0000256" key="7">
    <source>
        <dbReference type="HAMAP-Rule" id="MF_00227"/>
    </source>
</evidence>
<dbReference type="GO" id="GO:0030677">
    <property type="term" value="C:ribonuclease P complex"/>
    <property type="evidence" value="ECO:0007669"/>
    <property type="project" value="TreeGrafter"/>
</dbReference>
<evidence type="ECO:0000313" key="9">
    <source>
        <dbReference type="EMBL" id="OGG11751.1"/>
    </source>
</evidence>
<keyword evidence="2 7" id="KW-0819">tRNA processing</keyword>
<evidence type="ECO:0000256" key="3">
    <source>
        <dbReference type="ARBA" id="ARBA00022722"/>
    </source>
</evidence>
<dbReference type="STRING" id="1798370.A2Z00_05285"/>
<comment type="similarity">
    <text evidence="7">Belongs to the RnpA family.</text>
</comment>
<comment type="catalytic activity">
    <reaction evidence="7">
        <text>Endonucleolytic cleavage of RNA, removing 5'-extranucleotides from tRNA precursor.</text>
        <dbReference type="EC" id="3.1.26.5"/>
    </reaction>
</comment>
<proteinExistence type="inferred from homology"/>
<dbReference type="NCBIfam" id="TIGR00188">
    <property type="entry name" value="rnpA"/>
    <property type="match status" value="1"/>
</dbReference>
<dbReference type="Proteomes" id="UP000177268">
    <property type="component" value="Unassembled WGS sequence"/>
</dbReference>
<dbReference type="InterPro" id="IPR000100">
    <property type="entry name" value="RNase_P"/>
</dbReference>
<keyword evidence="6 7" id="KW-0694">RNA-binding</keyword>
<dbReference type="PANTHER" id="PTHR33992:SF1">
    <property type="entry name" value="RIBONUCLEASE P PROTEIN COMPONENT"/>
    <property type="match status" value="1"/>
</dbReference>
<reference evidence="9 10" key="1">
    <citation type="journal article" date="2016" name="Nat. Commun.">
        <title>Thousands of microbial genomes shed light on interconnected biogeochemical processes in an aquifer system.</title>
        <authorList>
            <person name="Anantharaman K."/>
            <person name="Brown C.T."/>
            <person name="Hug L.A."/>
            <person name="Sharon I."/>
            <person name="Castelle C.J."/>
            <person name="Probst A.J."/>
            <person name="Thomas B.C."/>
            <person name="Singh A."/>
            <person name="Wilkins M.J."/>
            <person name="Karaoz U."/>
            <person name="Brodie E.L."/>
            <person name="Williams K.H."/>
            <person name="Hubbard S.S."/>
            <person name="Banfield J.F."/>
        </authorList>
    </citation>
    <scope>NUCLEOTIDE SEQUENCE [LARGE SCALE GENOMIC DNA]</scope>
</reference>
<comment type="subunit">
    <text evidence="7">Consists of a catalytic RNA component (M1 or rnpB) and a protein subunit.</text>
</comment>
<dbReference type="HAMAP" id="MF_00227">
    <property type="entry name" value="RNase_P"/>
    <property type="match status" value="1"/>
</dbReference>